<keyword evidence="3" id="KW-1185">Reference proteome</keyword>
<feature type="transmembrane region" description="Helical" evidence="1">
    <location>
        <begin position="429"/>
        <end position="449"/>
    </location>
</feature>
<evidence type="ECO:0008006" key="4">
    <source>
        <dbReference type="Google" id="ProtNLM"/>
    </source>
</evidence>
<dbReference type="EMBL" id="MIJF01000013">
    <property type="protein sequence ID" value="OEF99810.1"/>
    <property type="molecule type" value="Genomic_DNA"/>
</dbReference>
<evidence type="ECO:0000256" key="1">
    <source>
        <dbReference type="SAM" id="Phobius"/>
    </source>
</evidence>
<dbReference type="PANTHER" id="PTHR32063">
    <property type="match status" value="1"/>
</dbReference>
<dbReference type="Gene3D" id="3.30.70.1440">
    <property type="entry name" value="Multidrug efflux transporter AcrB pore domain"/>
    <property type="match status" value="1"/>
</dbReference>
<dbReference type="STRING" id="337097.BHF71_01140"/>
<evidence type="ECO:0000313" key="3">
    <source>
        <dbReference type="Proteomes" id="UP000243739"/>
    </source>
</evidence>
<feature type="transmembrane region" description="Helical" evidence="1">
    <location>
        <begin position="12"/>
        <end position="29"/>
    </location>
</feature>
<comment type="caution">
    <text evidence="2">The sequence shown here is derived from an EMBL/GenBank/DDBJ whole genome shotgun (WGS) entry which is preliminary data.</text>
</comment>
<proteinExistence type="predicted"/>
<feature type="transmembrane region" description="Helical" evidence="1">
    <location>
        <begin position="358"/>
        <end position="378"/>
    </location>
</feature>
<feature type="transmembrane region" description="Helical" evidence="1">
    <location>
        <begin position="945"/>
        <end position="964"/>
    </location>
</feature>
<reference evidence="2 3" key="1">
    <citation type="submission" date="2016-09" db="EMBL/GenBank/DDBJ databases">
        <title>Draft genome sequence for the type strain of Vulcanibacillus modesticaldus BR, a strictly anaerobic, moderately thermophilic, and nitrate-reducing bacterium from deep sea-hydrothermal vents of the Mid-Atlantic Ridge.</title>
        <authorList>
            <person name="Abin C.A."/>
            <person name="Hollibaugh J.T."/>
        </authorList>
    </citation>
    <scope>NUCLEOTIDE SEQUENCE [LARGE SCALE GENOMIC DNA]</scope>
    <source>
        <strain evidence="2 3">BR</strain>
    </source>
</reference>
<keyword evidence="1" id="KW-0472">Membrane</keyword>
<dbReference type="InterPro" id="IPR027463">
    <property type="entry name" value="AcrB_DN_DC_subdom"/>
</dbReference>
<dbReference type="PANTHER" id="PTHR32063:SF0">
    <property type="entry name" value="SWARMING MOTILITY PROTEIN SWRC"/>
    <property type="match status" value="1"/>
</dbReference>
<dbReference type="AlphaFoldDB" id="A0A1D2YVR7"/>
<dbReference type="OrthoDB" id="9757876at2"/>
<dbReference type="Gene3D" id="1.20.1640.10">
    <property type="entry name" value="Multidrug efflux transporter AcrB transmembrane domain"/>
    <property type="match status" value="2"/>
</dbReference>
<dbReference type="GO" id="GO:0042910">
    <property type="term" value="F:xenobiotic transmembrane transporter activity"/>
    <property type="evidence" value="ECO:0007669"/>
    <property type="project" value="TreeGrafter"/>
</dbReference>
<feature type="transmembrane region" description="Helical" evidence="1">
    <location>
        <begin position="520"/>
        <end position="539"/>
    </location>
</feature>
<feature type="transmembrane region" description="Helical" evidence="1">
    <location>
        <begin position="847"/>
        <end position="866"/>
    </location>
</feature>
<keyword evidence="1" id="KW-0812">Transmembrane</keyword>
<dbReference type="GO" id="GO:0005886">
    <property type="term" value="C:plasma membrane"/>
    <property type="evidence" value="ECO:0007669"/>
    <property type="project" value="TreeGrafter"/>
</dbReference>
<dbReference type="SUPFAM" id="SSF82714">
    <property type="entry name" value="Multidrug efflux transporter AcrB TolC docking domain, DN and DC subdomains"/>
    <property type="match status" value="2"/>
</dbReference>
<evidence type="ECO:0000313" key="2">
    <source>
        <dbReference type="EMBL" id="OEF99810.1"/>
    </source>
</evidence>
<feature type="transmembrane region" description="Helical" evidence="1">
    <location>
        <begin position="332"/>
        <end position="351"/>
    </location>
</feature>
<dbReference type="Gene3D" id="3.30.70.1430">
    <property type="entry name" value="Multidrug efflux transporter AcrB pore domain"/>
    <property type="match status" value="2"/>
</dbReference>
<dbReference type="InterPro" id="IPR001036">
    <property type="entry name" value="Acrflvin-R"/>
</dbReference>
<dbReference type="SUPFAM" id="SSF82866">
    <property type="entry name" value="Multidrug efflux transporter AcrB transmembrane domain"/>
    <property type="match status" value="2"/>
</dbReference>
<dbReference type="Gene3D" id="3.30.70.1320">
    <property type="entry name" value="Multidrug efflux transporter AcrB pore domain like"/>
    <property type="match status" value="1"/>
</dbReference>
<dbReference type="Gene3D" id="3.30.2090.10">
    <property type="entry name" value="Multidrug efflux transporter AcrB TolC docking domain, DN and DC subdomains"/>
    <property type="match status" value="2"/>
</dbReference>
<dbReference type="SUPFAM" id="SSF82693">
    <property type="entry name" value="Multidrug efflux transporter AcrB pore domain, PN1, PN2, PC1 and PC2 subdomains"/>
    <property type="match status" value="3"/>
</dbReference>
<feature type="transmembrane region" description="Helical" evidence="1">
    <location>
        <begin position="461"/>
        <end position="488"/>
    </location>
</feature>
<sequence length="1017" mass="111568">MKIVDVSVKRPIGVIMIVIAIILMGTISLKNLAIDLYPEINLPITIVVTDYEGAAPQEVEKMVSEPLEGVLGTIEGIKKVRSISAPGQSLIILEFDWGSNMDTKINSIRDKLDLVTNILPDEVSKPLVLKMDPTAIPIVRLSVSGDMEASRLSNIAEDIIKPRLERTSGVANVDLIGNKEKEIKVEVAPIYLNGYGLSINQIIQVLAGENIATTAGNIKRGDQELLLRINGEFSSIEEIKNLLIPLPTGGTVKLDEIANITEDYKKSDTITKVSGKPSLSFDISKKSDGNTIKVANELYKSLEKIEKILPEGVKIDIVYDLSIFIRQSVDNVVRNLIIGGSLATIILFYFLRSVRSTLVIAITMPIAVITTFNLIYFTGESLNILTLGGLALGIGMMVDSSIVILENIFRYQELGYDRIEAAKEGAKEVGSAVIASALTTVAVFLPIVFVEGLAAELFRPLALTVSFALIASLIASLTIVPMLSAYLLQNKQKEQSKIMSSVYSVYRRSLEWSLNHRKTVVFGTLALILATFALVPMVGTEFLPQMDQGEINIDITLPEGTLLEETDKTIDYIVERLWEIKEVDTIFTSAGSGGVFSMGVSNTNVGNIYVRLVPLSERKRSTDQVMEEIRRLTKKIPGAEINVSQIQSGGFGSSAPISITITGEDLKVLNNLAEQIKAEVEQVKGTRNVINTAEEGRPEMQIIVDQEKAAMYGLNFSQIMSTVKTGFNGQVATRFRSQGQEIDVRVTLPEEYKQDMKQVEDILIQTPYGSAIPLKEVAELVQVKGPAQIEREDQRRKVNVTSDIVNRDLGSITKDIEDRLKKIQIPEGYIVEIGGQVEDMAESFGSLVYALILAIFLVYMVMAVQFEAVSYPFIIMFSMPATFIGIVVGLVVTGRTLSVAAFVGVIMLAGIVVNNAIVLVDYINNLRKKGNKRSEAILIAGPNRLRPILMTTLTTILGLIPLTLGIGEGAETQAPFATVVVFGLGFSTLVTLLLVPVVYTYIDDFEKWFKRKLSFKR</sequence>
<protein>
    <recommendedName>
        <fullName evidence="4">Acriflavin resistance protein</fullName>
    </recommendedName>
</protein>
<dbReference type="PRINTS" id="PR00702">
    <property type="entry name" value="ACRIFLAVINRP"/>
</dbReference>
<feature type="transmembrane region" description="Helical" evidence="1">
    <location>
        <begin position="384"/>
        <end position="409"/>
    </location>
</feature>
<organism evidence="2 3">
    <name type="scientific">Vulcanibacillus modesticaldus</name>
    <dbReference type="NCBI Taxonomy" id="337097"/>
    <lineage>
        <taxon>Bacteria</taxon>
        <taxon>Bacillati</taxon>
        <taxon>Bacillota</taxon>
        <taxon>Bacilli</taxon>
        <taxon>Bacillales</taxon>
        <taxon>Bacillaceae</taxon>
        <taxon>Vulcanibacillus</taxon>
    </lineage>
</organism>
<name>A0A1D2YVR7_9BACI</name>
<feature type="transmembrane region" description="Helical" evidence="1">
    <location>
        <begin position="976"/>
        <end position="1002"/>
    </location>
</feature>
<dbReference type="RefSeq" id="WP_069656297.1">
    <property type="nucleotide sequence ID" value="NZ_MIJF01000013.1"/>
</dbReference>
<feature type="transmembrane region" description="Helical" evidence="1">
    <location>
        <begin position="873"/>
        <end position="893"/>
    </location>
</feature>
<dbReference type="Pfam" id="PF00873">
    <property type="entry name" value="ACR_tran"/>
    <property type="match status" value="1"/>
</dbReference>
<accession>A0A1D2YVR7</accession>
<feature type="transmembrane region" description="Helical" evidence="1">
    <location>
        <begin position="899"/>
        <end position="924"/>
    </location>
</feature>
<dbReference type="Proteomes" id="UP000243739">
    <property type="component" value="Unassembled WGS sequence"/>
</dbReference>
<keyword evidence="1" id="KW-1133">Transmembrane helix</keyword>
<gene>
    <name evidence="2" type="ORF">BHF71_01140</name>
</gene>